<keyword evidence="1" id="KW-0812">Transmembrane</keyword>
<keyword evidence="1" id="KW-0472">Membrane</keyword>
<sequence length="124" mass="13178">MILTFTLIPAVTVLYSVGLLLAIGRRPDDDSSPHAALTAVPNVLSAVFILLSSFEVVTGWANRTADEPTRPPAIVFIVNVVAAAALLAYPALAGLSNTRRHRVLLGLFAVQVGAILSLAWYLQN</sequence>
<feature type="transmembrane region" description="Helical" evidence="1">
    <location>
        <begin position="6"/>
        <end position="23"/>
    </location>
</feature>
<organism evidence="2 3">
    <name type="scientific">Streptomyces roseicoloratus</name>
    <dbReference type="NCBI Taxonomy" id="2508722"/>
    <lineage>
        <taxon>Bacteria</taxon>
        <taxon>Bacillati</taxon>
        <taxon>Actinomycetota</taxon>
        <taxon>Actinomycetes</taxon>
        <taxon>Kitasatosporales</taxon>
        <taxon>Streptomycetaceae</taxon>
        <taxon>Streptomyces</taxon>
    </lineage>
</organism>
<feature type="transmembrane region" description="Helical" evidence="1">
    <location>
        <begin position="74"/>
        <end position="92"/>
    </location>
</feature>
<evidence type="ECO:0000313" key="2">
    <source>
        <dbReference type="EMBL" id="WMX44515.1"/>
    </source>
</evidence>
<feature type="transmembrane region" description="Helical" evidence="1">
    <location>
        <begin position="104"/>
        <end position="122"/>
    </location>
</feature>
<keyword evidence="3" id="KW-1185">Reference proteome</keyword>
<dbReference type="RefSeq" id="WP_128980971.1">
    <property type="nucleotide sequence ID" value="NZ_CP133762.1"/>
</dbReference>
<name>A0ABY9RQP9_9ACTN</name>
<reference evidence="2 3" key="1">
    <citation type="submission" date="2023-09" db="EMBL/GenBank/DDBJ databases">
        <title>Complete genome of Streptomyces roseicoloratus T14.</title>
        <authorList>
            <person name="Bashizi T."/>
            <person name="Kim M.-J."/>
            <person name="Lee G."/>
            <person name="Tagele S.B."/>
            <person name="Shin J.-H."/>
        </authorList>
    </citation>
    <scope>NUCLEOTIDE SEQUENCE [LARGE SCALE GENOMIC DNA]</scope>
    <source>
        <strain evidence="2 3">T14</strain>
    </source>
</reference>
<accession>A0ABY9RQP9</accession>
<feature type="transmembrane region" description="Helical" evidence="1">
    <location>
        <begin position="35"/>
        <end position="54"/>
    </location>
</feature>
<protein>
    <recommendedName>
        <fullName evidence="4">Integral membrane protein</fullName>
    </recommendedName>
</protein>
<proteinExistence type="predicted"/>
<evidence type="ECO:0000313" key="3">
    <source>
        <dbReference type="Proteomes" id="UP001250858"/>
    </source>
</evidence>
<dbReference type="Proteomes" id="UP001250858">
    <property type="component" value="Chromosome"/>
</dbReference>
<gene>
    <name evidence="2" type="ORF">RGF97_06070</name>
</gene>
<keyword evidence="1" id="KW-1133">Transmembrane helix</keyword>
<evidence type="ECO:0000256" key="1">
    <source>
        <dbReference type="SAM" id="Phobius"/>
    </source>
</evidence>
<dbReference type="EMBL" id="CP133762">
    <property type="protein sequence ID" value="WMX44515.1"/>
    <property type="molecule type" value="Genomic_DNA"/>
</dbReference>
<evidence type="ECO:0008006" key="4">
    <source>
        <dbReference type="Google" id="ProtNLM"/>
    </source>
</evidence>